<dbReference type="Gene3D" id="3.90.25.10">
    <property type="entry name" value="UDP-galactose 4-epimerase, domain 1"/>
    <property type="match status" value="1"/>
</dbReference>
<dbReference type="PANTHER" id="PTHR42748">
    <property type="entry name" value="NITROGEN METABOLITE REPRESSION PROTEIN NMRA FAMILY MEMBER"/>
    <property type="match status" value="1"/>
</dbReference>
<dbReference type="InterPro" id="IPR008030">
    <property type="entry name" value="NmrA-like"/>
</dbReference>
<dbReference type="Proteomes" id="UP000037505">
    <property type="component" value="Unassembled WGS sequence"/>
</dbReference>
<dbReference type="AlphaFoldDB" id="A0A0L1IXP3"/>
<dbReference type="Gene3D" id="3.40.50.720">
    <property type="entry name" value="NAD(P)-binding Rossmann-like Domain"/>
    <property type="match status" value="1"/>
</dbReference>
<organism evidence="4 5">
    <name type="scientific">Aspergillus nomiae NRRL (strain ATCC 15546 / NRRL 13137 / CBS 260.88 / M93)</name>
    <dbReference type="NCBI Taxonomy" id="1509407"/>
    <lineage>
        <taxon>Eukaryota</taxon>
        <taxon>Fungi</taxon>
        <taxon>Dikarya</taxon>
        <taxon>Ascomycota</taxon>
        <taxon>Pezizomycotina</taxon>
        <taxon>Eurotiomycetes</taxon>
        <taxon>Eurotiomycetidae</taxon>
        <taxon>Eurotiales</taxon>
        <taxon>Aspergillaceae</taxon>
        <taxon>Aspergillus</taxon>
        <taxon>Aspergillus subgen. Circumdati</taxon>
    </lineage>
</organism>
<dbReference type="InterPro" id="IPR051164">
    <property type="entry name" value="NmrA-like_oxidored"/>
</dbReference>
<keyword evidence="5" id="KW-1185">Reference proteome</keyword>
<comment type="caution">
    <text evidence="4">The sequence shown here is derived from an EMBL/GenBank/DDBJ whole genome shotgun (WGS) entry which is preliminary data.</text>
</comment>
<evidence type="ECO:0000256" key="1">
    <source>
        <dbReference type="ARBA" id="ARBA00006328"/>
    </source>
</evidence>
<proteinExistence type="inferred from homology"/>
<evidence type="ECO:0000313" key="5">
    <source>
        <dbReference type="Proteomes" id="UP000037505"/>
    </source>
</evidence>
<protein>
    <recommendedName>
        <fullName evidence="3">NmrA-like domain-containing protein</fullName>
    </recommendedName>
</protein>
<dbReference type="STRING" id="1509407.A0A0L1IXP3"/>
<evidence type="ECO:0000256" key="2">
    <source>
        <dbReference type="ARBA" id="ARBA00022857"/>
    </source>
</evidence>
<dbReference type="SUPFAM" id="SSF51735">
    <property type="entry name" value="NAD(P)-binding Rossmann-fold domains"/>
    <property type="match status" value="1"/>
</dbReference>
<dbReference type="EMBL" id="JNOM01000222">
    <property type="protein sequence ID" value="KNG84185.1"/>
    <property type="molecule type" value="Genomic_DNA"/>
</dbReference>
<accession>A0A0L1IXP3</accession>
<dbReference type="Pfam" id="PF05368">
    <property type="entry name" value="NmrA"/>
    <property type="match status" value="1"/>
</dbReference>
<dbReference type="GO" id="GO:0005634">
    <property type="term" value="C:nucleus"/>
    <property type="evidence" value="ECO:0007669"/>
    <property type="project" value="TreeGrafter"/>
</dbReference>
<dbReference type="RefSeq" id="XP_015405108.1">
    <property type="nucleotide sequence ID" value="XM_015553280.1"/>
</dbReference>
<sequence>MSLAVIVGATGTQGGSVARVLAKDLSWKVRGLTRDASSAKAKALEAIGVEVVAADLNDVGSLQAAFNGATAIFAVSDFWTPVFQSGIDTAQKVELQHLINIADSAAQIPTLKHLVLSVLPSCDKLSGGKLPCPHWDAKARGTDYVKTSLPQLAAKTTFVWAGFYLDNFANQPSMQPQPFLGNYIMAQASKADAIAPCGGIVATNTGIVVQAILSQPEKTYGKYVPIITDLISWTQLAEEWSKATGKTAVYAELTDSEAAKVYGPLFGPEIASQLRFSEQYPDWNKFYPEETVTLEELGVKDKVVGVAQGFELLKDQIVPRS</sequence>
<gene>
    <name evidence="4" type="ORF">ANOM_008024</name>
</gene>
<dbReference type="InterPro" id="IPR036291">
    <property type="entry name" value="NAD(P)-bd_dom_sf"/>
</dbReference>
<dbReference type="PANTHER" id="PTHR42748:SF28">
    <property type="entry name" value="NMRA-LIKE DOMAIN-CONTAINING PROTEIN"/>
    <property type="match status" value="1"/>
</dbReference>
<feature type="domain" description="NmrA-like" evidence="3">
    <location>
        <begin position="5"/>
        <end position="282"/>
    </location>
</feature>
<name>A0A0L1IXP3_ASPN3</name>
<dbReference type="CDD" id="cd05251">
    <property type="entry name" value="NmrA_like_SDR_a"/>
    <property type="match status" value="1"/>
</dbReference>
<evidence type="ECO:0000313" key="4">
    <source>
        <dbReference type="EMBL" id="KNG84185.1"/>
    </source>
</evidence>
<evidence type="ECO:0000259" key="3">
    <source>
        <dbReference type="Pfam" id="PF05368"/>
    </source>
</evidence>
<dbReference type="GeneID" id="26809828"/>
<reference evidence="4 5" key="1">
    <citation type="submission" date="2014-06" db="EMBL/GenBank/DDBJ databases">
        <title>The Genome of the Aflatoxigenic Filamentous Fungus Aspergillus nomius.</title>
        <authorList>
            <person name="Moore M.G."/>
            <person name="Shannon B.M."/>
            <person name="Brian M.M."/>
        </authorList>
    </citation>
    <scope>NUCLEOTIDE SEQUENCE [LARGE SCALE GENOMIC DNA]</scope>
    <source>
        <strain evidence="4 5">NRRL 13137</strain>
    </source>
</reference>
<comment type="similarity">
    <text evidence="1">Belongs to the NmrA-type oxidoreductase family.</text>
</comment>
<dbReference type="OrthoDB" id="3358371at2759"/>
<keyword evidence="2" id="KW-0521">NADP</keyword>